<accession>V5GSA2</accession>
<feature type="domain" description="DUF8207" evidence="1">
    <location>
        <begin position="160"/>
        <end position="256"/>
    </location>
</feature>
<dbReference type="Pfam" id="PF26634">
    <property type="entry name" value="DUF8207"/>
    <property type="match status" value="1"/>
</dbReference>
<dbReference type="InterPro" id="IPR058520">
    <property type="entry name" value="DUF8207"/>
</dbReference>
<evidence type="ECO:0000259" key="1">
    <source>
        <dbReference type="Pfam" id="PF26634"/>
    </source>
</evidence>
<reference evidence="2" key="1">
    <citation type="submission" date="2013-07" db="EMBL/GenBank/DDBJ databases">
        <title>Midgut Transcriptome Profiling of Anoplphora glabripennis, a Lignocellulose Degrading, Wood-Boring Cerambycid.</title>
        <authorList>
            <person name="Scully E.D."/>
            <person name="Hoover K."/>
            <person name="Carlson J.E."/>
            <person name="Tien M."/>
            <person name="Geib S.M."/>
        </authorList>
    </citation>
    <scope>NUCLEOTIDE SEQUENCE</scope>
</reference>
<protein>
    <recommendedName>
        <fullName evidence="1">DUF8207 domain-containing protein</fullName>
    </recommendedName>
</protein>
<dbReference type="PANTHER" id="PTHR35374:SF1">
    <property type="entry name" value="PROTEIN KINASE DOMAIN-CONTAINING PROTEIN"/>
    <property type="match status" value="1"/>
</dbReference>
<dbReference type="EMBL" id="GALX01005348">
    <property type="protein sequence ID" value="JAB63118.1"/>
    <property type="molecule type" value="Transcribed_RNA"/>
</dbReference>
<proteinExistence type="predicted"/>
<feature type="non-terminal residue" evidence="2">
    <location>
        <position position="298"/>
    </location>
</feature>
<dbReference type="PANTHER" id="PTHR35374">
    <property type="entry name" value="CYCLIN-DEPENDENT KINASE 11A-LIKE"/>
    <property type="match status" value="1"/>
</dbReference>
<organism evidence="2">
    <name type="scientific">Anoplophora glabripennis</name>
    <name type="common">Asian longhorn beetle</name>
    <name type="synonym">Anoplophora nobilis</name>
    <dbReference type="NCBI Taxonomy" id="217634"/>
    <lineage>
        <taxon>Eukaryota</taxon>
        <taxon>Metazoa</taxon>
        <taxon>Ecdysozoa</taxon>
        <taxon>Arthropoda</taxon>
        <taxon>Hexapoda</taxon>
        <taxon>Insecta</taxon>
        <taxon>Pterygota</taxon>
        <taxon>Neoptera</taxon>
        <taxon>Endopterygota</taxon>
        <taxon>Coleoptera</taxon>
        <taxon>Polyphaga</taxon>
        <taxon>Cucujiformia</taxon>
        <taxon>Chrysomeloidea</taxon>
        <taxon>Cerambycidae</taxon>
        <taxon>Lamiinae</taxon>
        <taxon>Lamiini</taxon>
        <taxon>Anoplophora</taxon>
    </lineage>
</organism>
<dbReference type="AlphaFoldDB" id="V5GSA2"/>
<name>V5GSA2_ANOGL</name>
<evidence type="ECO:0000313" key="2">
    <source>
        <dbReference type="EMBL" id="JAB63118.1"/>
    </source>
</evidence>
<sequence length="298" mass="34730">MNPTAEDVITKTARKKKIYELAKSIRRKYLALKLGKTEEDEALQKLFKPIATPLKEIASTSHKLNEKIVKFPIIKKEEKKEKVEEEEKPSTFNQTAFLPLEDVASSSRLDDHDDDDRTFEEEQETRLEDLTQEALEEYLDQYPVISQKYVTEHWADSDVIDKNYGPVYDSSTSSWLLGRKRIDFDIRTGNIVIDGQQFKGTPGLYQLIFYHDPSFNQEDKQSYKHILQMTGAHKDAVGRLKGSSSLKYREIIRPLFIKTTQRKTTGRGLLSHINKLTYNTQPMEYIYWDDLNELVDRL</sequence>